<proteinExistence type="predicted"/>
<dbReference type="RefSeq" id="WP_085360258.1">
    <property type="nucleotide sequence ID" value="NZ_MTAB01000027.1"/>
</dbReference>
<keyword evidence="5 10" id="KW-0067">ATP-binding</keyword>
<comment type="caution">
    <text evidence="10">The sequence shown here is derived from an EMBL/GenBank/DDBJ whole genome shotgun (WGS) entry which is preliminary data.</text>
</comment>
<gene>
    <name evidence="10" type="ORF">BV912_10065</name>
</gene>
<evidence type="ECO:0000256" key="8">
    <source>
        <dbReference type="ARBA" id="ARBA00023136"/>
    </source>
</evidence>
<keyword evidence="7" id="KW-0406">Ion transport</keyword>
<dbReference type="Proteomes" id="UP000193303">
    <property type="component" value="Unassembled WGS sequence"/>
</dbReference>
<dbReference type="Pfam" id="PF08402">
    <property type="entry name" value="TOBE_2"/>
    <property type="match status" value="1"/>
</dbReference>
<dbReference type="SMART" id="SM00382">
    <property type="entry name" value="AAA"/>
    <property type="match status" value="1"/>
</dbReference>
<evidence type="ECO:0000256" key="7">
    <source>
        <dbReference type="ARBA" id="ARBA00023065"/>
    </source>
</evidence>
<dbReference type="Pfam" id="PF00005">
    <property type="entry name" value="ABC_tran"/>
    <property type="match status" value="1"/>
</dbReference>
<sequence>MILEVSQINLSFDGKPVLQDFGFALEQGEIACLLGHSGCGKTTALRSIAGFEQPESGKIVLSGTTLSDGLTSMPPHLRRIGMVFQDYALFPHLTVAQNIAFGISKQPAAERHARVGELLELIGLPDYGSRYPHQLSGGQQQRVALARALAPKPELILLDEPFSNLDADLRARLSKEVRQLLKRENTSAILVTHDQQEAFAMADKIGIMHEGRLKQWDTPYKLYHEPADTYTARFIGTGVMLRGKVKSPACVQLAVGEFCGTVPFACQCCSEVDVLIRPDDIVHDDRSPITAEVLDKDFKGSYFIYTLKLDSGETVAAQVPAHHDHPVGSRIGIRMDLEHLIAFGV</sequence>
<dbReference type="Gene3D" id="3.40.50.300">
    <property type="entry name" value="P-loop containing nucleotide triphosphate hydrolases"/>
    <property type="match status" value="1"/>
</dbReference>
<evidence type="ECO:0000256" key="1">
    <source>
        <dbReference type="ARBA" id="ARBA00022448"/>
    </source>
</evidence>
<dbReference type="PROSITE" id="PS00211">
    <property type="entry name" value="ABC_TRANSPORTER_1"/>
    <property type="match status" value="1"/>
</dbReference>
<dbReference type="SUPFAM" id="SSF52540">
    <property type="entry name" value="P-loop containing nucleoside triphosphate hydrolases"/>
    <property type="match status" value="1"/>
</dbReference>
<dbReference type="InterPro" id="IPR015853">
    <property type="entry name" value="ABC_transpr_FbpC"/>
</dbReference>
<dbReference type="GO" id="GO:0016887">
    <property type="term" value="F:ATP hydrolysis activity"/>
    <property type="evidence" value="ECO:0007669"/>
    <property type="project" value="InterPro"/>
</dbReference>
<keyword evidence="1" id="KW-0813">Transport</keyword>
<evidence type="ECO:0000256" key="6">
    <source>
        <dbReference type="ARBA" id="ARBA00023004"/>
    </source>
</evidence>
<dbReference type="InterPro" id="IPR008995">
    <property type="entry name" value="Mo/tungstate-bd_C_term_dom"/>
</dbReference>
<dbReference type="GO" id="GO:0005524">
    <property type="term" value="F:ATP binding"/>
    <property type="evidence" value="ECO:0007669"/>
    <property type="project" value="UniProtKB-KW"/>
</dbReference>
<dbReference type="InterPro" id="IPR017871">
    <property type="entry name" value="ABC_transporter-like_CS"/>
</dbReference>
<keyword evidence="8" id="KW-0472">Membrane</keyword>
<accession>A0A1X3DEB7</accession>
<evidence type="ECO:0000256" key="5">
    <source>
        <dbReference type="ARBA" id="ARBA00022840"/>
    </source>
</evidence>
<dbReference type="InterPro" id="IPR050093">
    <property type="entry name" value="ABC_SmlMolc_Importer"/>
</dbReference>
<evidence type="ECO:0000256" key="2">
    <source>
        <dbReference type="ARBA" id="ARBA00022475"/>
    </source>
</evidence>
<dbReference type="PANTHER" id="PTHR42781:SF4">
    <property type="entry name" value="SPERMIDINE_PUTRESCINE IMPORT ATP-BINDING PROTEIN POTA"/>
    <property type="match status" value="1"/>
</dbReference>
<dbReference type="GO" id="GO:0015408">
    <property type="term" value="F:ABC-type ferric iron transporter activity"/>
    <property type="evidence" value="ECO:0007669"/>
    <property type="project" value="InterPro"/>
</dbReference>
<keyword evidence="4" id="KW-0547">Nucleotide-binding</keyword>
<dbReference type="InterPro" id="IPR003439">
    <property type="entry name" value="ABC_transporter-like_ATP-bd"/>
</dbReference>
<dbReference type="EMBL" id="MTAB01000027">
    <property type="protein sequence ID" value="OSI18253.1"/>
    <property type="molecule type" value="Genomic_DNA"/>
</dbReference>
<dbReference type="SUPFAM" id="SSF50331">
    <property type="entry name" value="MOP-like"/>
    <property type="match status" value="1"/>
</dbReference>
<dbReference type="AlphaFoldDB" id="A0A1X3DEB7"/>
<evidence type="ECO:0000256" key="4">
    <source>
        <dbReference type="ARBA" id="ARBA00022741"/>
    </source>
</evidence>
<protein>
    <submittedName>
        <fullName evidence="10">Fe3+/spermidine/putrescine ABC transporter ATP-binding protein</fullName>
    </submittedName>
</protein>
<dbReference type="InterPro" id="IPR027417">
    <property type="entry name" value="P-loop_NTPase"/>
</dbReference>
<name>A0A1X3DEB7_9NEIS</name>
<feature type="domain" description="ABC transporter" evidence="9">
    <location>
        <begin position="3"/>
        <end position="235"/>
    </location>
</feature>
<keyword evidence="3" id="KW-0410">Iron transport</keyword>
<dbReference type="OrthoDB" id="5298774at2"/>
<dbReference type="PANTHER" id="PTHR42781">
    <property type="entry name" value="SPERMIDINE/PUTRESCINE IMPORT ATP-BINDING PROTEIN POTA"/>
    <property type="match status" value="1"/>
</dbReference>
<dbReference type="InterPro" id="IPR013611">
    <property type="entry name" value="Transp-assoc_OB_typ2"/>
</dbReference>
<keyword evidence="6" id="KW-0408">Iron</keyword>
<evidence type="ECO:0000313" key="10">
    <source>
        <dbReference type="EMBL" id="OSI18253.1"/>
    </source>
</evidence>
<dbReference type="InterPro" id="IPR003593">
    <property type="entry name" value="AAA+_ATPase"/>
</dbReference>
<dbReference type="GO" id="GO:0015697">
    <property type="term" value="P:quaternary ammonium group transport"/>
    <property type="evidence" value="ECO:0007669"/>
    <property type="project" value="UniProtKB-ARBA"/>
</dbReference>
<evidence type="ECO:0000313" key="11">
    <source>
        <dbReference type="Proteomes" id="UP000193303"/>
    </source>
</evidence>
<dbReference type="GO" id="GO:0043190">
    <property type="term" value="C:ATP-binding cassette (ABC) transporter complex"/>
    <property type="evidence" value="ECO:0007669"/>
    <property type="project" value="InterPro"/>
</dbReference>
<dbReference type="STRING" id="1931275.BV914_04140"/>
<evidence type="ECO:0000256" key="3">
    <source>
        <dbReference type="ARBA" id="ARBA00022496"/>
    </source>
</evidence>
<dbReference type="CDD" id="cd03259">
    <property type="entry name" value="ABC_Carb_Solutes_like"/>
    <property type="match status" value="1"/>
</dbReference>
<keyword evidence="2" id="KW-1003">Cell membrane</keyword>
<reference evidence="11" key="1">
    <citation type="submission" date="2017-01" db="EMBL/GenBank/DDBJ databases">
        <authorList>
            <person name="Mah S.A."/>
            <person name="Swanson W.J."/>
            <person name="Moy G.W."/>
            <person name="Vacquier V.D."/>
        </authorList>
    </citation>
    <scope>NUCLEOTIDE SEQUENCE [LARGE SCALE GENOMIC DNA]</scope>
    <source>
        <strain evidence="11">124861</strain>
    </source>
</reference>
<dbReference type="FunFam" id="3.40.50.300:FF:000425">
    <property type="entry name" value="Probable ABC transporter, ATP-binding subunit"/>
    <property type="match status" value="1"/>
</dbReference>
<evidence type="ECO:0000259" key="9">
    <source>
        <dbReference type="PROSITE" id="PS50893"/>
    </source>
</evidence>
<organism evidence="10 11">
    <name type="scientific">Neisseria dumasiana</name>
    <dbReference type="NCBI Taxonomy" id="1931275"/>
    <lineage>
        <taxon>Bacteria</taxon>
        <taxon>Pseudomonadati</taxon>
        <taxon>Pseudomonadota</taxon>
        <taxon>Betaproteobacteria</taxon>
        <taxon>Neisseriales</taxon>
        <taxon>Neisseriaceae</taxon>
        <taxon>Neisseria</taxon>
    </lineage>
</organism>
<dbReference type="PROSITE" id="PS50893">
    <property type="entry name" value="ABC_TRANSPORTER_2"/>
    <property type="match status" value="1"/>
</dbReference>